<organism evidence="1 2">
    <name type="scientific">Actinacidiphila alni</name>
    <dbReference type="NCBI Taxonomy" id="380248"/>
    <lineage>
        <taxon>Bacteria</taxon>
        <taxon>Bacillati</taxon>
        <taxon>Actinomycetota</taxon>
        <taxon>Actinomycetes</taxon>
        <taxon>Kitasatosporales</taxon>
        <taxon>Streptomycetaceae</taxon>
        <taxon>Actinacidiphila</taxon>
    </lineage>
</organism>
<dbReference type="InterPro" id="IPR007995">
    <property type="entry name" value="DUF742"/>
</dbReference>
<dbReference type="Proteomes" id="UP000199323">
    <property type="component" value="Unassembled WGS sequence"/>
</dbReference>
<dbReference type="PANTHER" id="PTHR36221:SF1">
    <property type="entry name" value="DUF742 DOMAIN-CONTAINING PROTEIN"/>
    <property type="match status" value="1"/>
</dbReference>
<dbReference type="PANTHER" id="PTHR36221">
    <property type="entry name" value="DUF742 DOMAIN-CONTAINING PROTEIN"/>
    <property type="match status" value="1"/>
</dbReference>
<reference evidence="1 2" key="1">
    <citation type="submission" date="2016-10" db="EMBL/GenBank/DDBJ databases">
        <authorList>
            <person name="de Groot N.N."/>
        </authorList>
    </citation>
    <scope>NUCLEOTIDE SEQUENCE [LARGE SCALE GENOMIC DNA]</scope>
    <source>
        <strain evidence="1 2">CGMCC 4.3510</strain>
    </source>
</reference>
<accession>A0A1I2IP75</accession>
<dbReference type="OrthoDB" id="3534386at2"/>
<gene>
    <name evidence="1" type="ORF">SAMN05216251_11454</name>
</gene>
<dbReference type="RefSeq" id="WP_093715498.1">
    <property type="nucleotide sequence ID" value="NZ_FONG01000014.1"/>
</dbReference>
<evidence type="ECO:0000313" key="2">
    <source>
        <dbReference type="Proteomes" id="UP000199323"/>
    </source>
</evidence>
<keyword evidence="2" id="KW-1185">Reference proteome</keyword>
<protein>
    <recommendedName>
        <fullName evidence="3">DUF742 domain-containing protein</fullName>
    </recommendedName>
</protein>
<sequence>MTDEPELELEATELVRPYVITNGRELPGDNTFTMITLVAVSDEAPRARVLDPEKLRVMELCAGGFLAVAEIAAHTGLPMGVVKILLSDLVEDGYLLARAPVPRAQLVERELLEEVLHGLRARFG</sequence>
<proteinExistence type="predicted"/>
<evidence type="ECO:0008006" key="3">
    <source>
        <dbReference type="Google" id="ProtNLM"/>
    </source>
</evidence>
<dbReference type="AlphaFoldDB" id="A0A1I2IP75"/>
<name>A0A1I2IP75_9ACTN</name>
<dbReference type="Pfam" id="PF05331">
    <property type="entry name" value="DUF742"/>
    <property type="match status" value="1"/>
</dbReference>
<dbReference type="STRING" id="380248.SAMN05216251_11454"/>
<evidence type="ECO:0000313" key="1">
    <source>
        <dbReference type="EMBL" id="SFF43510.1"/>
    </source>
</evidence>
<dbReference type="EMBL" id="FONG01000014">
    <property type="protein sequence ID" value="SFF43510.1"/>
    <property type="molecule type" value="Genomic_DNA"/>
</dbReference>